<gene>
    <name evidence="1" type="ORF">BTMF_LOCUS4806</name>
</gene>
<proteinExistence type="predicted"/>
<evidence type="ECO:0000313" key="1">
    <source>
        <dbReference type="EMBL" id="VDO17313.1"/>
    </source>
</evidence>
<keyword evidence="2" id="KW-1185">Reference proteome</keyword>
<name>A0A3P7U9V4_9BILA</name>
<dbReference type="EMBL" id="UZAG01004899">
    <property type="protein sequence ID" value="VDO17313.1"/>
    <property type="molecule type" value="Genomic_DNA"/>
</dbReference>
<reference evidence="1 2" key="1">
    <citation type="submission" date="2018-11" db="EMBL/GenBank/DDBJ databases">
        <authorList>
            <consortium name="Pathogen Informatics"/>
        </authorList>
    </citation>
    <scope>NUCLEOTIDE SEQUENCE [LARGE SCALE GENOMIC DNA]</scope>
</reference>
<accession>A0A3P7U9V4</accession>
<dbReference type="Proteomes" id="UP000280834">
    <property type="component" value="Unassembled WGS sequence"/>
</dbReference>
<evidence type="ECO:0000313" key="2">
    <source>
        <dbReference type="Proteomes" id="UP000280834"/>
    </source>
</evidence>
<sequence length="50" mass="5771">MLALITQTAIHFSESSIENNSHFSFLTQTKYLSLFVYFLYASVLSKIFMS</sequence>
<protein>
    <submittedName>
        <fullName evidence="1">Uncharacterized protein</fullName>
    </submittedName>
</protein>
<organism evidence="1 2">
    <name type="scientific">Brugia timori</name>
    <dbReference type="NCBI Taxonomy" id="42155"/>
    <lineage>
        <taxon>Eukaryota</taxon>
        <taxon>Metazoa</taxon>
        <taxon>Ecdysozoa</taxon>
        <taxon>Nematoda</taxon>
        <taxon>Chromadorea</taxon>
        <taxon>Rhabditida</taxon>
        <taxon>Spirurina</taxon>
        <taxon>Spiruromorpha</taxon>
        <taxon>Filarioidea</taxon>
        <taxon>Onchocercidae</taxon>
        <taxon>Brugia</taxon>
    </lineage>
</organism>
<dbReference type="AlphaFoldDB" id="A0A3P7U9V4"/>